<dbReference type="EMBL" id="FTOD01000003">
    <property type="protein sequence ID" value="SIS65175.1"/>
    <property type="molecule type" value="Genomic_DNA"/>
</dbReference>
<dbReference type="GO" id="GO:0005524">
    <property type="term" value="F:ATP binding"/>
    <property type="evidence" value="ECO:0007669"/>
    <property type="project" value="UniProtKB-KW"/>
</dbReference>
<dbReference type="Pfam" id="PF00005">
    <property type="entry name" value="ABC_tran"/>
    <property type="match status" value="1"/>
</dbReference>
<sequence length="238" mass="26453">MKVLEVEIESAGYEAARPIIKDLTFSVGAGKLVGLIGPNGAGKSTTVKAILGLLKECRGEIRFTGETKRYAYVPEQPVTLEGLTLEEHLELAAAVFQLPQLARRERTEELLNSFSLQGVRHQYPESFSKGMRQKMMLILAFLIEPEVLIVDEPFIGLDPRAIQTFLRWMERQRKRGTGVLMSTHVLDTAERICDTFLLIDGGRLTAAGNMEEIRERSGLAEGTLLDCFGRLSGEESGR</sequence>
<keyword evidence="3 5" id="KW-0067">ATP-binding</keyword>
<evidence type="ECO:0000256" key="1">
    <source>
        <dbReference type="ARBA" id="ARBA00022448"/>
    </source>
</evidence>
<dbReference type="GO" id="GO:0016887">
    <property type="term" value="F:ATP hydrolysis activity"/>
    <property type="evidence" value="ECO:0007669"/>
    <property type="project" value="InterPro"/>
</dbReference>
<dbReference type="PROSITE" id="PS50893">
    <property type="entry name" value="ABC_TRANSPORTER_2"/>
    <property type="match status" value="1"/>
</dbReference>
<dbReference type="InterPro" id="IPR003439">
    <property type="entry name" value="ABC_transporter-like_ATP-bd"/>
</dbReference>
<dbReference type="RefSeq" id="WP_052529010.1">
    <property type="nucleotide sequence ID" value="NZ_CP048103.1"/>
</dbReference>
<evidence type="ECO:0000256" key="2">
    <source>
        <dbReference type="ARBA" id="ARBA00022741"/>
    </source>
</evidence>
<feature type="domain" description="ABC transporter" evidence="4">
    <location>
        <begin position="1"/>
        <end position="226"/>
    </location>
</feature>
<dbReference type="PROSITE" id="PS00211">
    <property type="entry name" value="ABC_TRANSPORTER_1"/>
    <property type="match status" value="1"/>
</dbReference>
<evidence type="ECO:0000259" key="4">
    <source>
        <dbReference type="PROSITE" id="PS50893"/>
    </source>
</evidence>
<evidence type="ECO:0000313" key="5">
    <source>
        <dbReference type="EMBL" id="SIS65175.1"/>
    </source>
</evidence>
<dbReference type="InterPro" id="IPR027417">
    <property type="entry name" value="P-loop_NTPase"/>
</dbReference>
<evidence type="ECO:0000313" key="6">
    <source>
        <dbReference type="Proteomes" id="UP000186795"/>
    </source>
</evidence>
<dbReference type="SUPFAM" id="SSF52540">
    <property type="entry name" value="P-loop containing nucleoside triphosphate hydrolases"/>
    <property type="match status" value="1"/>
</dbReference>
<name>A0A1N7KUD0_9BACL</name>
<keyword evidence="1" id="KW-0813">Transport</keyword>
<dbReference type="InterPro" id="IPR003593">
    <property type="entry name" value="AAA+_ATPase"/>
</dbReference>
<dbReference type="PANTHER" id="PTHR42939:SF2">
    <property type="entry name" value="ABC-TYPE TRANSPORTER ATP-BINDING PROTEIN ECSA"/>
    <property type="match status" value="1"/>
</dbReference>
<reference evidence="6" key="1">
    <citation type="submission" date="2017-01" db="EMBL/GenBank/DDBJ databases">
        <authorList>
            <person name="Varghese N."/>
            <person name="Submissions S."/>
        </authorList>
    </citation>
    <scope>NUCLEOTIDE SEQUENCE [LARGE SCALE GENOMIC DNA]</scope>
    <source>
        <strain evidence="6">DSM 45196</strain>
    </source>
</reference>
<proteinExistence type="predicted"/>
<dbReference type="PANTHER" id="PTHR42939">
    <property type="entry name" value="ABC TRANSPORTER ATP-BINDING PROTEIN ALBC-RELATED"/>
    <property type="match status" value="1"/>
</dbReference>
<dbReference type="OrthoDB" id="9804819at2"/>
<organism evidence="5 6">
    <name type="scientific">Kroppenstedtia eburnea</name>
    <dbReference type="NCBI Taxonomy" id="714067"/>
    <lineage>
        <taxon>Bacteria</taxon>
        <taxon>Bacillati</taxon>
        <taxon>Bacillota</taxon>
        <taxon>Bacilli</taxon>
        <taxon>Bacillales</taxon>
        <taxon>Thermoactinomycetaceae</taxon>
        <taxon>Kroppenstedtia</taxon>
    </lineage>
</organism>
<dbReference type="SMART" id="SM00382">
    <property type="entry name" value="AAA"/>
    <property type="match status" value="1"/>
</dbReference>
<dbReference type="AlphaFoldDB" id="A0A1N7KUD0"/>
<keyword evidence="6" id="KW-1185">Reference proteome</keyword>
<dbReference type="Proteomes" id="UP000186795">
    <property type="component" value="Unassembled WGS sequence"/>
</dbReference>
<keyword evidence="2" id="KW-0547">Nucleotide-binding</keyword>
<dbReference type="Gene3D" id="3.40.50.300">
    <property type="entry name" value="P-loop containing nucleotide triphosphate hydrolases"/>
    <property type="match status" value="1"/>
</dbReference>
<evidence type="ECO:0000256" key="3">
    <source>
        <dbReference type="ARBA" id="ARBA00022840"/>
    </source>
</evidence>
<accession>A0A1N7KUD0</accession>
<protein>
    <submittedName>
        <fullName evidence="5">ABC-2 type transport system ATP-binding protein</fullName>
    </submittedName>
</protein>
<dbReference type="InterPro" id="IPR051782">
    <property type="entry name" value="ABC_Transporter_VariousFunc"/>
</dbReference>
<dbReference type="InterPro" id="IPR017871">
    <property type="entry name" value="ABC_transporter-like_CS"/>
</dbReference>
<gene>
    <name evidence="5" type="ORF">SAMN05421790_103274</name>
</gene>
<dbReference type="CDD" id="cd03230">
    <property type="entry name" value="ABC_DR_subfamily_A"/>
    <property type="match status" value="1"/>
</dbReference>